<accession>A0ACC2VDB9</accession>
<proteinExistence type="predicted"/>
<dbReference type="Proteomes" id="UP001230649">
    <property type="component" value="Unassembled WGS sequence"/>
</dbReference>
<reference evidence="1" key="1">
    <citation type="submission" date="2023-04" db="EMBL/GenBank/DDBJ databases">
        <title>Draft Genome sequencing of Naganishia species isolated from polar environments using Oxford Nanopore Technology.</title>
        <authorList>
            <person name="Leo P."/>
            <person name="Venkateswaran K."/>
        </authorList>
    </citation>
    <scope>NUCLEOTIDE SEQUENCE</scope>
    <source>
        <strain evidence="1">MNA-CCFEE 5262</strain>
    </source>
</reference>
<sequence length="580" mass="61331">MSAFALSSARTLRQSGFKSLRAATSSSHAGKASLAVRSTPRASTQLSVGAQRYLQTYNGAVNVNVPPSSLESVPSGAERNGQVPDAVSGKLWPSAEEAIKDVKGGITVLSAGFGLCGTAETIITAMAKRKDLQDLTIVSNNAGNAGDDGLSPLVKSRQIKKCILSYLGNNKALQDAYLTGEMALELNPQGSLADRLRAAGAGQPGFYTRTGAGTFIETGGIPQLMSRPEAGKEQTVLVPGNKKNVAEFDGKKYLFEPAIHGDVAILRAWKVDKAGNCVFRYTTRAFGTLMAKAAKLAIVEAENIVEVGEISPMEIDLPGIYIDRIVPVTVNKKIEVVVLRDEQKDSSQTPNKAEAPKTPARLRRERIARRAAKELKDGMYCNLGVGMPVLAASFTPPGTQIWLQSENGILGMGPYPTADQVDADIINAGKETVTLLPGASIFDSSESFGMIRGGHVDVSILGAMEVSCNGDLANYMIPGKLVKGMGGAMDLCSNPDKTKIVVVADHLDKHGNSKIVSECSLPKTAVGCVSRIITDLAVFDVDRVNGGMTLVELAKGVELEHVQQVTAAPFKVADNIGTYA</sequence>
<evidence type="ECO:0000313" key="1">
    <source>
        <dbReference type="EMBL" id="KAJ9097068.1"/>
    </source>
</evidence>
<name>A0ACC2VDB9_9TREE</name>
<keyword evidence="2" id="KW-1185">Reference proteome</keyword>
<protein>
    <submittedName>
        <fullName evidence="1">Uncharacterized protein</fullName>
    </submittedName>
</protein>
<organism evidence="1 2">
    <name type="scientific">Naganishia adeliensis</name>
    <dbReference type="NCBI Taxonomy" id="92952"/>
    <lineage>
        <taxon>Eukaryota</taxon>
        <taxon>Fungi</taxon>
        <taxon>Dikarya</taxon>
        <taxon>Basidiomycota</taxon>
        <taxon>Agaricomycotina</taxon>
        <taxon>Tremellomycetes</taxon>
        <taxon>Filobasidiales</taxon>
        <taxon>Filobasidiaceae</taxon>
        <taxon>Naganishia</taxon>
    </lineage>
</organism>
<evidence type="ECO:0000313" key="2">
    <source>
        <dbReference type="Proteomes" id="UP001230649"/>
    </source>
</evidence>
<gene>
    <name evidence="1" type="ORF">QFC20_006264</name>
</gene>
<dbReference type="EMBL" id="JASBWS010000106">
    <property type="protein sequence ID" value="KAJ9097068.1"/>
    <property type="molecule type" value="Genomic_DNA"/>
</dbReference>
<comment type="caution">
    <text evidence="1">The sequence shown here is derived from an EMBL/GenBank/DDBJ whole genome shotgun (WGS) entry which is preliminary data.</text>
</comment>